<keyword evidence="1" id="KW-0472">Membrane</keyword>
<keyword evidence="1" id="KW-1133">Transmembrane helix</keyword>
<accession>A0ABR1YDF2</accession>
<comment type="caution">
    <text evidence="2">The sequence shown here is derived from an EMBL/GenBank/DDBJ whole genome shotgun (WGS) entry which is preliminary data.</text>
</comment>
<protein>
    <submittedName>
        <fullName evidence="2">Uncharacterized protein</fullName>
    </submittedName>
</protein>
<reference evidence="2 3" key="1">
    <citation type="submission" date="2024-04" db="EMBL/GenBank/DDBJ databases">
        <title>Phyllosticta paracitricarpa is synonymous to the EU quarantine fungus P. citricarpa based on phylogenomic analyses.</title>
        <authorList>
            <consortium name="Lawrence Berkeley National Laboratory"/>
            <person name="Van Ingen-Buijs V.A."/>
            <person name="Van Westerhoven A.C."/>
            <person name="Haridas S."/>
            <person name="Skiadas P."/>
            <person name="Martin F."/>
            <person name="Groenewald J.Z."/>
            <person name="Crous P.W."/>
            <person name="Seidl M.F."/>
        </authorList>
    </citation>
    <scope>NUCLEOTIDE SEQUENCE [LARGE SCALE GENOMIC DNA]</scope>
    <source>
        <strain evidence="2 3">CBS 123374</strain>
    </source>
</reference>
<feature type="transmembrane region" description="Helical" evidence="1">
    <location>
        <begin position="110"/>
        <end position="129"/>
    </location>
</feature>
<dbReference type="EMBL" id="JBBWRZ010000011">
    <property type="protein sequence ID" value="KAK8226215.1"/>
    <property type="molecule type" value="Genomic_DNA"/>
</dbReference>
<evidence type="ECO:0000313" key="3">
    <source>
        <dbReference type="Proteomes" id="UP001492380"/>
    </source>
</evidence>
<dbReference type="Proteomes" id="UP001492380">
    <property type="component" value="Unassembled WGS sequence"/>
</dbReference>
<keyword evidence="3" id="KW-1185">Reference proteome</keyword>
<name>A0ABR1YDF2_9PEZI</name>
<evidence type="ECO:0000313" key="2">
    <source>
        <dbReference type="EMBL" id="KAK8226215.1"/>
    </source>
</evidence>
<evidence type="ECO:0000256" key="1">
    <source>
        <dbReference type="SAM" id="Phobius"/>
    </source>
</evidence>
<proteinExistence type="predicted"/>
<keyword evidence="1" id="KW-0812">Transmembrane</keyword>
<gene>
    <name evidence="2" type="ORF">HDK90DRAFT_542800</name>
</gene>
<organism evidence="2 3">
    <name type="scientific">Phyllosticta capitalensis</name>
    <dbReference type="NCBI Taxonomy" id="121624"/>
    <lineage>
        <taxon>Eukaryota</taxon>
        <taxon>Fungi</taxon>
        <taxon>Dikarya</taxon>
        <taxon>Ascomycota</taxon>
        <taxon>Pezizomycotina</taxon>
        <taxon>Dothideomycetes</taxon>
        <taxon>Dothideomycetes incertae sedis</taxon>
        <taxon>Botryosphaeriales</taxon>
        <taxon>Phyllostictaceae</taxon>
        <taxon>Phyllosticta</taxon>
    </lineage>
</organism>
<sequence>MIHGHLFFKGIFADWCLLSNCYTCSHLRTFESRIRKNQYRQTCWARDIVAFVNQDCFFKFGPRRALDSHQILHRLSGADPTRGPQSRAPSEPPFVLSLALSRAFRSRSDFICILCAFGVFSIWMLSSLVRRLPTSSESSLIPVCSKTFSALEISLPTNSVISFCLRQQLFLTLLRMTSALATALATVVEVFTAKRRSSRLRWTNLPACTVLSASLSRRWRMELLDFFGRRCLPRRAAGWCNFFVSKKSLSSSLQLHCFTLSTARLSLSLHFALSSIVELDFFTLLQDFAAKRFALCFGG</sequence>
<feature type="transmembrane region" description="Helical" evidence="1">
    <location>
        <begin position="169"/>
        <end position="191"/>
    </location>
</feature>